<evidence type="ECO:0000256" key="1">
    <source>
        <dbReference type="SAM" id="MobiDB-lite"/>
    </source>
</evidence>
<protein>
    <submittedName>
        <fullName evidence="2">Flagellar protein FlaG</fullName>
    </submittedName>
</protein>
<dbReference type="SUPFAM" id="SSF160214">
    <property type="entry name" value="FlaG-like"/>
    <property type="match status" value="1"/>
</dbReference>
<feature type="region of interest" description="Disordered" evidence="1">
    <location>
        <begin position="1"/>
        <end position="51"/>
    </location>
</feature>
<dbReference type="Gene3D" id="3.30.160.170">
    <property type="entry name" value="FlaG-like"/>
    <property type="match status" value="1"/>
</dbReference>
<keyword evidence="2" id="KW-0966">Cell projection</keyword>
<keyword evidence="3" id="KW-1185">Reference proteome</keyword>
<name>A0ABY4EP67_9BACI</name>
<dbReference type="Pfam" id="PF03646">
    <property type="entry name" value="FlaG"/>
    <property type="match status" value="1"/>
</dbReference>
<proteinExistence type="predicted"/>
<dbReference type="InterPro" id="IPR035924">
    <property type="entry name" value="FlaG-like_sf"/>
</dbReference>
<dbReference type="PANTHER" id="PTHR37166:SF1">
    <property type="entry name" value="PROTEIN FLAG"/>
    <property type="match status" value="1"/>
</dbReference>
<accession>A0ABY4EP67</accession>
<feature type="compositionally biased region" description="Polar residues" evidence="1">
    <location>
        <begin position="38"/>
        <end position="48"/>
    </location>
</feature>
<gene>
    <name evidence="2" type="primary">flaG</name>
    <name evidence="2" type="ORF">MUN89_07320</name>
</gene>
<keyword evidence="2" id="KW-0282">Flagellum</keyword>
<keyword evidence="2" id="KW-0969">Cilium</keyword>
<reference evidence="2 3" key="1">
    <citation type="submission" date="2022-04" db="EMBL/GenBank/DDBJ databases">
        <title>Halobacillus sp. isolated from saltern.</title>
        <authorList>
            <person name="Won M."/>
            <person name="Lee C.-M."/>
            <person name="Woen H.-Y."/>
            <person name="Kwon S.-W."/>
        </authorList>
    </citation>
    <scope>NUCLEOTIDE SEQUENCE [LARGE SCALE GENOMIC DNA]</scope>
    <source>
        <strain evidence="2 3">SSBR10-3</strain>
    </source>
</reference>
<evidence type="ECO:0000313" key="2">
    <source>
        <dbReference type="EMBL" id="UOQ45732.1"/>
    </source>
</evidence>
<dbReference type="InterPro" id="IPR005186">
    <property type="entry name" value="FlaG"/>
</dbReference>
<organism evidence="2 3">
    <name type="scientific">Halobacillus salinarum</name>
    <dbReference type="NCBI Taxonomy" id="2932257"/>
    <lineage>
        <taxon>Bacteria</taxon>
        <taxon>Bacillati</taxon>
        <taxon>Bacillota</taxon>
        <taxon>Bacilli</taxon>
        <taxon>Bacillales</taxon>
        <taxon>Bacillaceae</taxon>
        <taxon>Halobacillus</taxon>
    </lineage>
</organism>
<dbReference type="PANTHER" id="PTHR37166">
    <property type="entry name" value="PROTEIN FLAG"/>
    <property type="match status" value="1"/>
</dbReference>
<sequence length="122" mass="13980">MNVGPILTQSQLLQKNSSQPRLRTSVQEPETEAEIQSAVKNEQEQQAPTKEDVKKVVDGLNRFLEPVKTSIRFQYHEKLEEYYVTIVDNKTDKVIKEIPPKKMLDLYAAMAESLGIIVDHKI</sequence>
<dbReference type="RefSeq" id="WP_244712564.1">
    <property type="nucleotide sequence ID" value="NZ_CP095073.1"/>
</dbReference>
<evidence type="ECO:0000313" key="3">
    <source>
        <dbReference type="Proteomes" id="UP000831787"/>
    </source>
</evidence>
<feature type="compositionally biased region" description="Polar residues" evidence="1">
    <location>
        <begin position="7"/>
        <end position="28"/>
    </location>
</feature>
<dbReference type="EMBL" id="CP095073">
    <property type="protein sequence ID" value="UOQ45732.1"/>
    <property type="molecule type" value="Genomic_DNA"/>
</dbReference>
<dbReference type="Proteomes" id="UP000831787">
    <property type="component" value="Chromosome"/>
</dbReference>
<dbReference type="NCBIfam" id="NF005834">
    <property type="entry name" value="PRK07738.1"/>
    <property type="match status" value="1"/>
</dbReference>